<feature type="transmembrane region" description="Helical" evidence="1">
    <location>
        <begin position="186"/>
        <end position="211"/>
    </location>
</feature>
<dbReference type="HOGENOM" id="CLU_030096_0_0_11"/>
<dbReference type="STRING" id="100226.gene:17764863"/>
<name>Q9K482_STRCO</name>
<dbReference type="EMBL" id="AL939130">
    <property type="protein sequence ID" value="CAB94626.1"/>
    <property type="molecule type" value="Genomic_DNA"/>
</dbReference>
<dbReference type="InterPro" id="IPR025509">
    <property type="entry name" value="DUF4396"/>
</dbReference>
<dbReference type="PATRIC" id="fig|100226.15.peg.7302"/>
<gene>
    <name evidence="3" type="ordered locus">SCO7203</name>
    <name evidence="3" type="ORF">SC2H12.02</name>
</gene>
<feature type="transmembrane region" description="Helical" evidence="1">
    <location>
        <begin position="226"/>
        <end position="250"/>
    </location>
</feature>
<protein>
    <submittedName>
        <fullName evidence="3">Integral membrane protein</fullName>
    </submittedName>
</protein>
<dbReference type="OrthoDB" id="345021at2"/>
<accession>Q9K482</accession>
<dbReference type="AlphaFoldDB" id="Q9K482"/>
<proteinExistence type="predicted"/>
<keyword evidence="1" id="KW-0812">Transmembrane</keyword>
<evidence type="ECO:0000259" key="2">
    <source>
        <dbReference type="Pfam" id="PF14342"/>
    </source>
</evidence>
<evidence type="ECO:0000313" key="4">
    <source>
        <dbReference type="Proteomes" id="UP000001973"/>
    </source>
</evidence>
<dbReference type="InParanoid" id="Q9K482"/>
<dbReference type="PaxDb" id="100226-SCO7203"/>
<reference evidence="3 4" key="2">
    <citation type="journal article" date="2002" name="Nature">
        <title>Complete genome sequence of the model actinomycete Streptomyces coelicolor A3(2).</title>
        <authorList>
            <person name="Bentley S.D."/>
            <person name="Chater K.F."/>
            <person name="Cerdeno-Tarraga A.M."/>
            <person name="Challis G.L."/>
            <person name="Thomson N.R."/>
            <person name="James K.D."/>
            <person name="Harris D.E."/>
            <person name="Quail M.A."/>
            <person name="Kieser H."/>
            <person name="Harper D."/>
            <person name="Bateman A."/>
            <person name="Brown S."/>
            <person name="Chandra G."/>
            <person name="Chen C.W."/>
            <person name="Collins M."/>
            <person name="Cronin A."/>
            <person name="Fraser A."/>
            <person name="Goble A."/>
            <person name="Hidalgo J."/>
            <person name="Hornsby T."/>
            <person name="Howarth S."/>
            <person name="Huang C.H."/>
            <person name="Kieser T."/>
            <person name="Larke L."/>
            <person name="Murphy L."/>
            <person name="Oliver K."/>
            <person name="O'Neil S."/>
            <person name="Rabbinowitsch E."/>
            <person name="Rajandream M.A."/>
            <person name="Rutherford K."/>
            <person name="Rutter S."/>
            <person name="Seeger K."/>
            <person name="Saunders D."/>
            <person name="Sharp S."/>
            <person name="Squares R."/>
            <person name="Squares S."/>
            <person name="Taylor K."/>
            <person name="Warren T."/>
            <person name="Wietzorrek A."/>
            <person name="Woodward J."/>
            <person name="Barrell B.G."/>
            <person name="Parkhill J."/>
            <person name="Hopwood D.A."/>
        </authorList>
    </citation>
    <scope>NUCLEOTIDE SEQUENCE [LARGE SCALE GENOMIC DNA]</scope>
    <source>
        <strain evidence="4">ATCC BAA-471 / A3(2) / M145</strain>
    </source>
</reference>
<feature type="domain" description="DUF4396" evidence="2">
    <location>
        <begin position="114"/>
        <end position="255"/>
    </location>
</feature>
<feature type="transmembrane region" description="Helical" evidence="1">
    <location>
        <begin position="37"/>
        <end position="59"/>
    </location>
</feature>
<dbReference type="Proteomes" id="UP000001973">
    <property type="component" value="Chromosome"/>
</dbReference>
<keyword evidence="1" id="KW-0472">Membrane</keyword>
<keyword evidence="1" id="KW-1133">Transmembrane helix</keyword>
<dbReference type="eggNOG" id="ENOG502Z9RG">
    <property type="taxonomic scope" value="Bacteria"/>
</dbReference>
<sequence length="258" mass="29053">MLTGSLRGTWPPITDDLDERAGERMERHVQPADWIEVVGWFSLAVAFASALVILVDIVLGGHRQKMWIMNLVYPVTALYWGPVALWFYFTRGRRTSKPVVEKEGMPDSDKLPRWDVQSKAISHCGAGCTLGDIGAEWLVYAASLTLAGTALYADFALDFAFAWVLGILFQYFTIVPMRNIGRLKGVWAAVKADTLSIVAFQIGLFLGMWLYQEVIFSPGLPKTSAAYWMMMQLSMILGFFTAWPVNAWLVRIGWKEKM</sequence>
<dbReference type="KEGG" id="sco:SCO7203"/>
<dbReference type="Pfam" id="PF14342">
    <property type="entry name" value="DUF4396"/>
    <property type="match status" value="1"/>
</dbReference>
<keyword evidence="4" id="KW-1185">Reference proteome</keyword>
<feature type="transmembrane region" description="Helical" evidence="1">
    <location>
        <begin position="155"/>
        <end position="174"/>
    </location>
</feature>
<feature type="transmembrane region" description="Helical" evidence="1">
    <location>
        <begin position="71"/>
        <end position="89"/>
    </location>
</feature>
<reference evidence="3 4" key="1">
    <citation type="journal article" date="1996" name="Mol. Microbiol.">
        <title>A set of ordered cosmids and a detailed genetic and physical map for the 8 Mb Streptomyces coelicolor A3(2) chromosome.</title>
        <authorList>
            <person name="Redenbach M."/>
            <person name="Kieser H.M."/>
            <person name="Denapaite D."/>
            <person name="Eichner A."/>
            <person name="Cullum J."/>
            <person name="Kinashi H."/>
            <person name="Hopwood D.A."/>
        </authorList>
    </citation>
    <scope>NUCLEOTIDE SEQUENCE [LARGE SCALE GENOMIC DNA]</scope>
    <source>
        <strain evidence="4">ATCC BAA-471 / A3(2) / M145</strain>
    </source>
</reference>
<evidence type="ECO:0000313" key="3">
    <source>
        <dbReference type="EMBL" id="CAB94626.1"/>
    </source>
</evidence>
<dbReference type="EMBL" id="AL645882">
    <property type="protein sequence ID" value="CAB94626.1"/>
    <property type="molecule type" value="Genomic_DNA"/>
</dbReference>
<organism evidence="3 4">
    <name type="scientific">Streptomyces coelicolor (strain ATCC BAA-471 / A3(2) / M145)</name>
    <dbReference type="NCBI Taxonomy" id="100226"/>
    <lineage>
        <taxon>Bacteria</taxon>
        <taxon>Bacillati</taxon>
        <taxon>Actinomycetota</taxon>
        <taxon>Actinomycetes</taxon>
        <taxon>Kitasatosporales</taxon>
        <taxon>Streptomycetaceae</taxon>
        <taxon>Streptomyces</taxon>
        <taxon>Streptomyces albidoflavus group</taxon>
    </lineage>
</organism>
<evidence type="ECO:0000256" key="1">
    <source>
        <dbReference type="SAM" id="Phobius"/>
    </source>
</evidence>